<dbReference type="EC" id="2.7.7.2" evidence="15"/>
<evidence type="ECO:0000256" key="1">
    <source>
        <dbReference type="ARBA" id="ARBA00002121"/>
    </source>
</evidence>
<evidence type="ECO:0000256" key="9">
    <source>
        <dbReference type="ARBA" id="ARBA00022777"/>
    </source>
</evidence>
<dbReference type="UniPathway" id="UPA00277">
    <property type="reaction ID" value="UER00407"/>
</dbReference>
<feature type="domain" description="Riboflavin kinase" evidence="16">
    <location>
        <begin position="215"/>
        <end position="346"/>
    </location>
</feature>
<dbReference type="SUPFAM" id="SSF52374">
    <property type="entry name" value="Nucleotidylyl transferase"/>
    <property type="match status" value="1"/>
</dbReference>
<evidence type="ECO:0000256" key="14">
    <source>
        <dbReference type="ARBA" id="ARBA00049494"/>
    </source>
</evidence>
<dbReference type="CDD" id="cd02064">
    <property type="entry name" value="FAD_synthetase_N"/>
    <property type="match status" value="1"/>
</dbReference>
<keyword evidence="9 15" id="KW-0418">Kinase</keyword>
<keyword evidence="10 15" id="KW-0274">FAD</keyword>
<dbReference type="FunFam" id="3.40.50.620:FF:000021">
    <property type="entry name" value="Riboflavin biosynthesis protein"/>
    <property type="match status" value="1"/>
</dbReference>
<keyword evidence="18" id="KW-1185">Reference proteome</keyword>
<evidence type="ECO:0000256" key="10">
    <source>
        <dbReference type="ARBA" id="ARBA00022827"/>
    </source>
</evidence>
<dbReference type="SUPFAM" id="SSF82114">
    <property type="entry name" value="Riboflavin kinase-like"/>
    <property type="match status" value="1"/>
</dbReference>
<sequence>MDSGRREDLTHRTYRTRRKERAVHYWNDLAEVPSGYGPSVVTLGNFDGVHRGHQRVLETLVETAARHDAKAVAISFDPHPAQVHRPETAPPQIMGLQDRVEALSETGIDALLMMHYTLELASNTPEEFVRTVLVEALGVCAVVIGHDVRFGKDNTGDLGTMQELGEHFGFAVYVIEEYGSDQPDAPDTLHGGRRCSSTWVREALMAGDVATAAQVLGRLHRVRGEVVHGDARGRDLGFPTANLSPDSSGLVPADGVYAGWLIDASGQRWPAAISVGSNPTFEGASRRVEAHVIDRPAEAVEDFDLYGQTVVVEFVARLRGMVAYSGLDALTAQMALDVARTRALLSTD</sequence>
<organism evidence="17 18">
    <name type="scientific">Arthrobacter mobilis</name>
    <dbReference type="NCBI Taxonomy" id="2724944"/>
    <lineage>
        <taxon>Bacteria</taxon>
        <taxon>Bacillati</taxon>
        <taxon>Actinomycetota</taxon>
        <taxon>Actinomycetes</taxon>
        <taxon>Micrococcales</taxon>
        <taxon>Micrococcaceae</taxon>
        <taxon>Arthrobacter</taxon>
    </lineage>
</organism>
<gene>
    <name evidence="17" type="ORF">HGG74_16340</name>
</gene>
<dbReference type="PANTHER" id="PTHR22749:SF6">
    <property type="entry name" value="RIBOFLAVIN KINASE"/>
    <property type="match status" value="1"/>
</dbReference>
<dbReference type="GO" id="GO:0009231">
    <property type="term" value="P:riboflavin biosynthetic process"/>
    <property type="evidence" value="ECO:0007669"/>
    <property type="project" value="InterPro"/>
</dbReference>
<dbReference type="AlphaFoldDB" id="A0A7X6HH51"/>
<name>A0A7X6HH51_9MICC</name>
<evidence type="ECO:0000256" key="3">
    <source>
        <dbReference type="ARBA" id="ARBA00005201"/>
    </source>
</evidence>
<dbReference type="NCBIfam" id="NF004160">
    <property type="entry name" value="PRK05627.1-3"/>
    <property type="match status" value="1"/>
</dbReference>
<dbReference type="Proteomes" id="UP000544090">
    <property type="component" value="Unassembled WGS sequence"/>
</dbReference>
<comment type="similarity">
    <text evidence="15">Belongs to the ribF family.</text>
</comment>
<evidence type="ECO:0000256" key="7">
    <source>
        <dbReference type="ARBA" id="ARBA00022695"/>
    </source>
</evidence>
<keyword evidence="8 15" id="KW-0547">Nucleotide-binding</keyword>
<dbReference type="GO" id="GO:0008531">
    <property type="term" value="F:riboflavin kinase activity"/>
    <property type="evidence" value="ECO:0007669"/>
    <property type="project" value="UniProtKB-UniRule"/>
</dbReference>
<dbReference type="GO" id="GO:0009398">
    <property type="term" value="P:FMN biosynthetic process"/>
    <property type="evidence" value="ECO:0007669"/>
    <property type="project" value="UniProtKB-UniRule"/>
</dbReference>
<dbReference type="Gene3D" id="3.40.50.620">
    <property type="entry name" value="HUPs"/>
    <property type="match status" value="1"/>
</dbReference>
<keyword evidence="5 15" id="KW-0288">FMN</keyword>
<evidence type="ECO:0000256" key="12">
    <source>
        <dbReference type="ARBA" id="ARBA00023268"/>
    </source>
</evidence>
<dbReference type="PANTHER" id="PTHR22749">
    <property type="entry name" value="RIBOFLAVIN KINASE/FMN ADENYLYLTRANSFERASE"/>
    <property type="match status" value="1"/>
</dbReference>
<dbReference type="EMBL" id="JAAZSQ010000019">
    <property type="protein sequence ID" value="NKX56073.1"/>
    <property type="molecule type" value="Genomic_DNA"/>
</dbReference>
<evidence type="ECO:0000256" key="5">
    <source>
        <dbReference type="ARBA" id="ARBA00022643"/>
    </source>
</evidence>
<reference evidence="17 18" key="1">
    <citation type="submission" date="2020-04" db="EMBL/GenBank/DDBJ databases">
        <title>Arthrobacter sp. nov.</title>
        <authorList>
            <person name="Liu S."/>
        </authorList>
    </citation>
    <scope>NUCLEOTIDE SEQUENCE [LARGE SCALE GENOMIC DNA]</scope>
    <source>
        <strain evidence="17 18">E918</strain>
    </source>
</reference>
<protein>
    <recommendedName>
        <fullName evidence="15">Riboflavin biosynthesis protein</fullName>
    </recommendedName>
    <domain>
        <recommendedName>
            <fullName evidence="15">Riboflavin kinase</fullName>
            <ecNumber evidence="15">2.7.1.26</ecNumber>
        </recommendedName>
        <alternativeName>
            <fullName evidence="15">Flavokinase</fullName>
        </alternativeName>
    </domain>
    <domain>
        <recommendedName>
            <fullName evidence="15">FMN adenylyltransferase</fullName>
            <ecNumber evidence="15">2.7.7.2</ecNumber>
        </recommendedName>
        <alternativeName>
            <fullName evidence="15">FAD pyrophosphorylase</fullName>
        </alternativeName>
        <alternativeName>
            <fullName evidence="15">FAD synthase</fullName>
        </alternativeName>
    </domain>
</protein>
<keyword evidence="12" id="KW-0511">Multifunctional enzyme</keyword>
<dbReference type="Gene3D" id="2.40.30.30">
    <property type="entry name" value="Riboflavin kinase-like"/>
    <property type="match status" value="1"/>
</dbReference>
<dbReference type="GO" id="GO:0003919">
    <property type="term" value="F:FMN adenylyltransferase activity"/>
    <property type="evidence" value="ECO:0007669"/>
    <property type="project" value="UniProtKB-UniRule"/>
</dbReference>
<dbReference type="InterPro" id="IPR014729">
    <property type="entry name" value="Rossmann-like_a/b/a_fold"/>
</dbReference>
<dbReference type="GO" id="GO:0005524">
    <property type="term" value="F:ATP binding"/>
    <property type="evidence" value="ECO:0007669"/>
    <property type="project" value="UniProtKB-UniRule"/>
</dbReference>
<comment type="caution">
    <text evidence="17">The sequence shown here is derived from an EMBL/GenBank/DDBJ whole genome shotgun (WGS) entry which is preliminary data.</text>
</comment>
<comment type="pathway">
    <text evidence="3 15">Cofactor biosynthesis; FMN biosynthesis; FMN from riboflavin (ATP route): step 1/1.</text>
</comment>
<dbReference type="FunFam" id="2.40.30.30:FF:000003">
    <property type="entry name" value="Riboflavin biosynthesis protein"/>
    <property type="match status" value="1"/>
</dbReference>
<dbReference type="GO" id="GO:0006747">
    <property type="term" value="P:FAD biosynthetic process"/>
    <property type="evidence" value="ECO:0007669"/>
    <property type="project" value="UniProtKB-UniRule"/>
</dbReference>
<comment type="function">
    <text evidence="1">Catalyzes the phosphorylation of riboflavin to FMN followed by the adenylation of FMN to FAD.</text>
</comment>
<accession>A0A7X6HH51</accession>
<dbReference type="PIRSF" id="PIRSF004491">
    <property type="entry name" value="FAD_Synth"/>
    <property type="match status" value="1"/>
</dbReference>
<dbReference type="SMART" id="SM00904">
    <property type="entry name" value="Flavokinase"/>
    <property type="match status" value="1"/>
</dbReference>
<comment type="catalytic activity">
    <reaction evidence="14 15">
        <text>FMN + ATP + H(+) = FAD + diphosphate</text>
        <dbReference type="Rhea" id="RHEA:17237"/>
        <dbReference type="ChEBI" id="CHEBI:15378"/>
        <dbReference type="ChEBI" id="CHEBI:30616"/>
        <dbReference type="ChEBI" id="CHEBI:33019"/>
        <dbReference type="ChEBI" id="CHEBI:57692"/>
        <dbReference type="ChEBI" id="CHEBI:58210"/>
        <dbReference type="EC" id="2.7.7.2"/>
    </reaction>
</comment>
<dbReference type="InterPro" id="IPR015865">
    <property type="entry name" value="Riboflavin_kinase_bac/euk"/>
</dbReference>
<dbReference type="InterPro" id="IPR023468">
    <property type="entry name" value="Riboflavin_kinase"/>
</dbReference>
<evidence type="ECO:0000256" key="13">
    <source>
        <dbReference type="ARBA" id="ARBA00047880"/>
    </source>
</evidence>
<evidence type="ECO:0000256" key="8">
    <source>
        <dbReference type="ARBA" id="ARBA00022741"/>
    </source>
</evidence>
<comment type="catalytic activity">
    <reaction evidence="13 15">
        <text>riboflavin + ATP = FMN + ADP + H(+)</text>
        <dbReference type="Rhea" id="RHEA:14357"/>
        <dbReference type="ChEBI" id="CHEBI:15378"/>
        <dbReference type="ChEBI" id="CHEBI:30616"/>
        <dbReference type="ChEBI" id="CHEBI:57986"/>
        <dbReference type="ChEBI" id="CHEBI:58210"/>
        <dbReference type="ChEBI" id="CHEBI:456216"/>
        <dbReference type="EC" id="2.7.1.26"/>
    </reaction>
</comment>
<evidence type="ECO:0000256" key="15">
    <source>
        <dbReference type="PIRNR" id="PIRNR004491"/>
    </source>
</evidence>
<evidence type="ECO:0000256" key="11">
    <source>
        <dbReference type="ARBA" id="ARBA00022840"/>
    </source>
</evidence>
<evidence type="ECO:0000259" key="16">
    <source>
        <dbReference type="SMART" id="SM00904"/>
    </source>
</evidence>
<evidence type="ECO:0000256" key="6">
    <source>
        <dbReference type="ARBA" id="ARBA00022679"/>
    </source>
</evidence>
<evidence type="ECO:0000313" key="17">
    <source>
        <dbReference type="EMBL" id="NKX56073.1"/>
    </source>
</evidence>
<dbReference type="Pfam" id="PF01687">
    <property type="entry name" value="Flavokinase"/>
    <property type="match status" value="1"/>
</dbReference>
<evidence type="ECO:0000313" key="18">
    <source>
        <dbReference type="Proteomes" id="UP000544090"/>
    </source>
</evidence>
<dbReference type="Pfam" id="PF06574">
    <property type="entry name" value="FAD_syn"/>
    <property type="match status" value="1"/>
</dbReference>
<keyword evidence="7 15" id="KW-0548">Nucleotidyltransferase</keyword>
<proteinExistence type="inferred from homology"/>
<dbReference type="UniPathway" id="UPA00276">
    <property type="reaction ID" value="UER00406"/>
</dbReference>
<comment type="pathway">
    <text evidence="2 15">Cofactor biosynthesis; FAD biosynthesis; FAD from FMN: step 1/1.</text>
</comment>
<dbReference type="NCBIfam" id="TIGR00083">
    <property type="entry name" value="ribF"/>
    <property type="match status" value="1"/>
</dbReference>
<dbReference type="InterPro" id="IPR015864">
    <property type="entry name" value="FAD_synthase"/>
</dbReference>
<keyword evidence="11 15" id="KW-0067">ATP-binding</keyword>
<keyword evidence="6 15" id="KW-0808">Transferase</keyword>
<evidence type="ECO:0000256" key="4">
    <source>
        <dbReference type="ARBA" id="ARBA00022630"/>
    </source>
</evidence>
<dbReference type="InterPro" id="IPR002606">
    <property type="entry name" value="Riboflavin_kinase_bac"/>
</dbReference>
<evidence type="ECO:0000256" key="2">
    <source>
        <dbReference type="ARBA" id="ARBA00004726"/>
    </source>
</evidence>
<keyword evidence="4 15" id="KW-0285">Flavoprotein</keyword>
<dbReference type="EC" id="2.7.1.26" evidence="15"/>
<dbReference type="InterPro" id="IPR023465">
    <property type="entry name" value="Riboflavin_kinase_dom_sf"/>
</dbReference>